<reference evidence="8" key="3">
    <citation type="journal article" date="2017" name="Nature">
        <title>Genome sequence of the progenitor of the wheat D genome Aegilops tauschii.</title>
        <authorList>
            <person name="Luo M.C."/>
            <person name="Gu Y.Q."/>
            <person name="Puiu D."/>
            <person name="Wang H."/>
            <person name="Twardziok S.O."/>
            <person name="Deal K.R."/>
            <person name="Huo N."/>
            <person name="Zhu T."/>
            <person name="Wang L."/>
            <person name="Wang Y."/>
            <person name="McGuire P.E."/>
            <person name="Liu S."/>
            <person name="Long H."/>
            <person name="Ramasamy R.K."/>
            <person name="Rodriguez J.C."/>
            <person name="Van S.L."/>
            <person name="Yuan L."/>
            <person name="Wang Z."/>
            <person name="Xia Z."/>
            <person name="Xiao L."/>
            <person name="Anderson O.D."/>
            <person name="Ouyang S."/>
            <person name="Liang Y."/>
            <person name="Zimin A.V."/>
            <person name="Pertea G."/>
            <person name="Qi P."/>
            <person name="Bennetzen J.L."/>
            <person name="Dai X."/>
            <person name="Dawson M.W."/>
            <person name="Muller H.G."/>
            <person name="Kugler K."/>
            <person name="Rivarola-Duarte L."/>
            <person name="Spannagl M."/>
            <person name="Mayer K.F.X."/>
            <person name="Lu F.H."/>
            <person name="Bevan M.W."/>
            <person name="Leroy P."/>
            <person name="Li P."/>
            <person name="You F.M."/>
            <person name="Sun Q."/>
            <person name="Liu Z."/>
            <person name="Lyons E."/>
            <person name="Wicker T."/>
            <person name="Salzberg S.L."/>
            <person name="Devos K.M."/>
            <person name="Dvorak J."/>
        </authorList>
    </citation>
    <scope>NUCLEOTIDE SEQUENCE [LARGE SCALE GENOMIC DNA]</scope>
    <source>
        <strain evidence="8">cv. AL8/78</strain>
    </source>
</reference>
<keyword evidence="2" id="KW-0963">Cytoplasm</keyword>
<evidence type="ECO:0000256" key="6">
    <source>
        <dbReference type="ARBA" id="ARBA00024199"/>
    </source>
</evidence>
<keyword evidence="4" id="KW-0932">Cytokinin signaling pathway</keyword>
<accession>A0A453IQV3</accession>
<evidence type="ECO:0000256" key="1">
    <source>
        <dbReference type="ARBA" id="ARBA00004496"/>
    </source>
</evidence>
<dbReference type="GO" id="GO:0005737">
    <property type="term" value="C:cytoplasm"/>
    <property type="evidence" value="ECO:0007669"/>
    <property type="project" value="UniProtKB-SubCell"/>
</dbReference>
<reference evidence="9" key="2">
    <citation type="journal article" date="2017" name="Nat. Plants">
        <title>The Aegilops tauschii genome reveals multiple impacts of transposons.</title>
        <authorList>
            <person name="Zhao G."/>
            <person name="Zou C."/>
            <person name="Li K."/>
            <person name="Wang K."/>
            <person name="Li T."/>
            <person name="Gao L."/>
            <person name="Zhang X."/>
            <person name="Wang H."/>
            <person name="Yang Z."/>
            <person name="Liu X."/>
            <person name="Jiang W."/>
            <person name="Mao L."/>
            <person name="Kong X."/>
            <person name="Jiao Y."/>
            <person name="Jia J."/>
        </authorList>
    </citation>
    <scope>NUCLEOTIDE SEQUENCE [LARGE SCALE GENOMIC DNA]</scope>
    <source>
        <strain evidence="9">cv. AL8/78</strain>
    </source>
</reference>
<dbReference type="STRING" id="200361.A0A453IQV3"/>
<evidence type="ECO:0000313" key="8">
    <source>
        <dbReference type="EnsemblPlants" id="AET4Gv20645400.2"/>
    </source>
</evidence>
<dbReference type="Gramene" id="AET4Gv20645400.2">
    <property type="protein sequence ID" value="AET4Gv20645400.2"/>
    <property type="gene ID" value="AET4Gv20645400"/>
</dbReference>
<keyword evidence="5" id="KW-0539">Nucleus</keyword>
<dbReference type="PANTHER" id="PTHR33347:SF56">
    <property type="entry name" value="OS03G0199500 PROTEIN"/>
    <property type="match status" value="1"/>
</dbReference>
<dbReference type="InterPro" id="IPR044670">
    <property type="entry name" value="SOFL"/>
</dbReference>
<evidence type="ECO:0000256" key="4">
    <source>
        <dbReference type="ARBA" id="ARBA00022864"/>
    </source>
</evidence>
<dbReference type="PANTHER" id="PTHR33347">
    <property type="entry name" value="OSJNBA0091C07.3 PROTEIN"/>
    <property type="match status" value="1"/>
</dbReference>
<keyword evidence="9" id="KW-1185">Reference proteome</keyword>
<reference evidence="8" key="4">
    <citation type="submission" date="2019-03" db="UniProtKB">
        <authorList>
            <consortium name="EnsemblPlants"/>
        </authorList>
    </citation>
    <scope>IDENTIFICATION</scope>
</reference>
<evidence type="ECO:0000256" key="3">
    <source>
        <dbReference type="ARBA" id="ARBA00022712"/>
    </source>
</evidence>
<feature type="compositionally biased region" description="Polar residues" evidence="7">
    <location>
        <begin position="70"/>
        <end position="82"/>
    </location>
</feature>
<protein>
    <submittedName>
        <fullName evidence="8">Uncharacterized protein</fullName>
    </submittedName>
</protein>
<dbReference type="AlphaFoldDB" id="A0A453IQV3"/>
<organism evidence="8 9">
    <name type="scientific">Aegilops tauschii subsp. strangulata</name>
    <name type="common">Goatgrass</name>
    <dbReference type="NCBI Taxonomy" id="200361"/>
    <lineage>
        <taxon>Eukaryota</taxon>
        <taxon>Viridiplantae</taxon>
        <taxon>Streptophyta</taxon>
        <taxon>Embryophyta</taxon>
        <taxon>Tracheophyta</taxon>
        <taxon>Spermatophyta</taxon>
        <taxon>Magnoliopsida</taxon>
        <taxon>Liliopsida</taxon>
        <taxon>Poales</taxon>
        <taxon>Poaceae</taxon>
        <taxon>BOP clade</taxon>
        <taxon>Pooideae</taxon>
        <taxon>Triticodae</taxon>
        <taxon>Triticeae</taxon>
        <taxon>Triticinae</taxon>
        <taxon>Aegilops</taxon>
    </lineage>
</organism>
<keyword evidence="3" id="KW-0203">Cytokinin biosynthesis</keyword>
<sequence length="252" mass="26883">MTGEDAVMAAAASSECSSGCQSGWTTYLDDDTSSYSRGGTTARLHGGKGQRCRSSCRSEEAEEDDLSMISDASSGPRQQYSAGSDEGAAALANAQRAERRCRAKEPAAARRQSKMVAAVASTLLEDTASSPAFFKHSKVRTCTCLCSPICVPFFRVLLTRTSHPAGDGLPGGQWLRRRGRVDDGIQQCSRLLLHLLLHDGLRVSLERISSGQLPASAVPPCSCQADAHKTGDHSPGLFRALMHTGSLSILYY</sequence>
<name>A0A453IQV3_AEGTS</name>
<dbReference type="Proteomes" id="UP000015105">
    <property type="component" value="Chromosome 4D"/>
</dbReference>
<proteinExistence type="inferred from homology"/>
<dbReference type="GO" id="GO:0009691">
    <property type="term" value="P:cytokinin biosynthetic process"/>
    <property type="evidence" value="ECO:0007669"/>
    <property type="project" value="UniProtKB-KW"/>
</dbReference>
<dbReference type="EnsemblPlants" id="AET4Gv20645400.2">
    <property type="protein sequence ID" value="AET4Gv20645400.2"/>
    <property type="gene ID" value="AET4Gv20645400"/>
</dbReference>
<comment type="similarity">
    <text evidence="6">Belongs to the SOFL plant protein family.</text>
</comment>
<dbReference type="GO" id="GO:0009736">
    <property type="term" value="P:cytokinin-activated signaling pathway"/>
    <property type="evidence" value="ECO:0007669"/>
    <property type="project" value="UniProtKB-KW"/>
</dbReference>
<evidence type="ECO:0000256" key="5">
    <source>
        <dbReference type="ARBA" id="ARBA00023242"/>
    </source>
</evidence>
<feature type="region of interest" description="Disordered" evidence="7">
    <location>
        <begin position="31"/>
        <end position="89"/>
    </location>
</feature>
<reference evidence="8" key="5">
    <citation type="journal article" date="2021" name="G3 (Bethesda)">
        <title>Aegilops tauschii genome assembly Aet v5.0 features greater sequence contiguity and improved annotation.</title>
        <authorList>
            <person name="Wang L."/>
            <person name="Zhu T."/>
            <person name="Rodriguez J.C."/>
            <person name="Deal K.R."/>
            <person name="Dubcovsky J."/>
            <person name="McGuire P.E."/>
            <person name="Lux T."/>
            <person name="Spannagl M."/>
            <person name="Mayer K.F.X."/>
            <person name="Baldrich P."/>
            <person name="Meyers B.C."/>
            <person name="Huo N."/>
            <person name="Gu Y.Q."/>
            <person name="Zhou H."/>
            <person name="Devos K.M."/>
            <person name="Bennetzen J.L."/>
            <person name="Unver T."/>
            <person name="Budak H."/>
            <person name="Gulick P.J."/>
            <person name="Galiba G."/>
            <person name="Kalapos B."/>
            <person name="Nelson D.R."/>
            <person name="Li P."/>
            <person name="You F.M."/>
            <person name="Luo M.C."/>
            <person name="Dvorak J."/>
        </authorList>
    </citation>
    <scope>NUCLEOTIDE SEQUENCE [LARGE SCALE GENOMIC DNA]</scope>
    <source>
        <strain evidence="8">cv. AL8/78</strain>
    </source>
</reference>
<evidence type="ECO:0000256" key="7">
    <source>
        <dbReference type="SAM" id="MobiDB-lite"/>
    </source>
</evidence>
<reference evidence="9" key="1">
    <citation type="journal article" date="2014" name="Science">
        <title>Ancient hybridizations among the ancestral genomes of bread wheat.</title>
        <authorList>
            <consortium name="International Wheat Genome Sequencing Consortium,"/>
            <person name="Marcussen T."/>
            <person name="Sandve S.R."/>
            <person name="Heier L."/>
            <person name="Spannagl M."/>
            <person name="Pfeifer M."/>
            <person name="Jakobsen K.S."/>
            <person name="Wulff B.B."/>
            <person name="Steuernagel B."/>
            <person name="Mayer K.F."/>
            <person name="Olsen O.A."/>
        </authorList>
    </citation>
    <scope>NUCLEOTIDE SEQUENCE [LARGE SCALE GENOMIC DNA]</scope>
    <source>
        <strain evidence="9">cv. AL8/78</strain>
    </source>
</reference>
<evidence type="ECO:0000256" key="2">
    <source>
        <dbReference type="ARBA" id="ARBA00022490"/>
    </source>
</evidence>
<comment type="subcellular location">
    <subcellularLocation>
        <location evidence="1">Cytoplasm</location>
    </subcellularLocation>
</comment>
<evidence type="ECO:0000313" key="9">
    <source>
        <dbReference type="Proteomes" id="UP000015105"/>
    </source>
</evidence>